<keyword evidence="1" id="KW-1133">Transmembrane helix</keyword>
<evidence type="ECO:0000313" key="2">
    <source>
        <dbReference type="EMBL" id="MBD2609067.1"/>
    </source>
</evidence>
<name>A0ABR8H0V2_9CYAN</name>
<keyword evidence="1" id="KW-0812">Transmembrane</keyword>
<keyword evidence="1" id="KW-0472">Membrane</keyword>
<evidence type="ECO:0000313" key="3">
    <source>
        <dbReference type="Proteomes" id="UP000660380"/>
    </source>
</evidence>
<dbReference type="Proteomes" id="UP000660380">
    <property type="component" value="Unassembled WGS sequence"/>
</dbReference>
<feature type="transmembrane region" description="Helical" evidence="1">
    <location>
        <begin position="60"/>
        <end position="81"/>
    </location>
</feature>
<accession>A0ABR8H0V2</accession>
<sequence>MGGSSLIRTVLGVERSLFDNDLKKDVVVLQVTILVLLTSGSGAIGWLIRAKLDGAPIEASTNLLAILLMAIAFVGIAIASWTSLLQITAIVEARDEAEHLFKIALVVHVISFEGFQLTKIIDF</sequence>
<gene>
    <name evidence="2" type="ORF">H6G81_32265</name>
</gene>
<keyword evidence="3" id="KW-1185">Reference proteome</keyword>
<evidence type="ECO:0000256" key="1">
    <source>
        <dbReference type="SAM" id="Phobius"/>
    </source>
</evidence>
<proteinExistence type="predicted"/>
<dbReference type="RefSeq" id="WP_144238325.1">
    <property type="nucleotide sequence ID" value="NZ_JACJTA010000125.1"/>
</dbReference>
<feature type="transmembrane region" description="Helical" evidence="1">
    <location>
        <begin position="27"/>
        <end position="48"/>
    </location>
</feature>
<dbReference type="EMBL" id="JACJTA010000125">
    <property type="protein sequence ID" value="MBD2609067.1"/>
    <property type="molecule type" value="Genomic_DNA"/>
</dbReference>
<reference evidence="2 3" key="1">
    <citation type="journal article" date="2020" name="ISME J.">
        <title>Comparative genomics reveals insights into cyanobacterial evolution and habitat adaptation.</title>
        <authorList>
            <person name="Chen M.Y."/>
            <person name="Teng W.K."/>
            <person name="Zhao L."/>
            <person name="Hu C.X."/>
            <person name="Zhou Y.K."/>
            <person name="Han B.P."/>
            <person name="Song L.R."/>
            <person name="Shu W.S."/>
        </authorList>
    </citation>
    <scope>NUCLEOTIDE SEQUENCE [LARGE SCALE GENOMIC DNA]</scope>
    <source>
        <strain evidence="2 3">FACHB-248</strain>
    </source>
</reference>
<protein>
    <submittedName>
        <fullName evidence="2">Uncharacterized protein</fullName>
    </submittedName>
</protein>
<comment type="caution">
    <text evidence="2">The sequence shown here is derived from an EMBL/GenBank/DDBJ whole genome shotgun (WGS) entry which is preliminary data.</text>
</comment>
<organism evidence="2 3">
    <name type="scientific">Scytonema hofmannii FACHB-248</name>
    <dbReference type="NCBI Taxonomy" id="1842502"/>
    <lineage>
        <taxon>Bacteria</taxon>
        <taxon>Bacillati</taxon>
        <taxon>Cyanobacteriota</taxon>
        <taxon>Cyanophyceae</taxon>
        <taxon>Nostocales</taxon>
        <taxon>Scytonemataceae</taxon>
        <taxon>Scytonema</taxon>
    </lineage>
</organism>